<evidence type="ECO:0000313" key="2">
    <source>
        <dbReference type="Proteomes" id="UP000091857"/>
    </source>
</evidence>
<dbReference type="EMBL" id="CM004395">
    <property type="protein sequence ID" value="KAG8647024.1"/>
    <property type="molecule type" value="Genomic_DNA"/>
</dbReference>
<keyword evidence="2" id="KW-1185">Reference proteome</keyword>
<reference evidence="2" key="1">
    <citation type="journal article" date="2016" name="Nat. Biotechnol.">
        <title>Sequencing wild and cultivated cassava and related species reveals extensive interspecific hybridization and genetic diversity.</title>
        <authorList>
            <person name="Bredeson J.V."/>
            <person name="Lyons J.B."/>
            <person name="Prochnik S.E."/>
            <person name="Wu G.A."/>
            <person name="Ha C.M."/>
            <person name="Edsinger-Gonzales E."/>
            <person name="Grimwood J."/>
            <person name="Schmutz J."/>
            <person name="Rabbi I.Y."/>
            <person name="Egesi C."/>
            <person name="Nauluvula P."/>
            <person name="Lebot V."/>
            <person name="Ndunguru J."/>
            <person name="Mkamilo G."/>
            <person name="Bart R.S."/>
            <person name="Setter T.L."/>
            <person name="Gleadow R.M."/>
            <person name="Kulakow P."/>
            <person name="Ferguson M.E."/>
            <person name="Rounsley S."/>
            <person name="Rokhsar D.S."/>
        </authorList>
    </citation>
    <scope>NUCLEOTIDE SEQUENCE [LARGE SCALE GENOMIC DNA]</scope>
    <source>
        <strain evidence="2">cv. AM560-2</strain>
    </source>
</reference>
<name>A0ACB7H4V0_MANES</name>
<accession>A0ACB7H4V0</accession>
<gene>
    <name evidence="1" type="ORF">MANES_09G055050v8</name>
</gene>
<protein>
    <submittedName>
        <fullName evidence="1">Uncharacterized protein</fullName>
    </submittedName>
</protein>
<proteinExistence type="predicted"/>
<sequence length="93" mass="10756">MSKEQQIYKKNFLHLSPDLGACLHSVLFASALASTYTRFFSAERLLASWRWYQCKWTRTGSKLSSILLVSKDLCLASERCEINNNIWLYCSVN</sequence>
<dbReference type="Proteomes" id="UP000091857">
    <property type="component" value="Chromosome 9"/>
</dbReference>
<comment type="caution">
    <text evidence="1">The sequence shown here is derived from an EMBL/GenBank/DDBJ whole genome shotgun (WGS) entry which is preliminary data.</text>
</comment>
<evidence type="ECO:0000313" key="1">
    <source>
        <dbReference type="EMBL" id="KAG8647024.1"/>
    </source>
</evidence>
<organism evidence="1 2">
    <name type="scientific">Manihot esculenta</name>
    <name type="common">Cassava</name>
    <name type="synonym">Jatropha manihot</name>
    <dbReference type="NCBI Taxonomy" id="3983"/>
    <lineage>
        <taxon>Eukaryota</taxon>
        <taxon>Viridiplantae</taxon>
        <taxon>Streptophyta</taxon>
        <taxon>Embryophyta</taxon>
        <taxon>Tracheophyta</taxon>
        <taxon>Spermatophyta</taxon>
        <taxon>Magnoliopsida</taxon>
        <taxon>eudicotyledons</taxon>
        <taxon>Gunneridae</taxon>
        <taxon>Pentapetalae</taxon>
        <taxon>rosids</taxon>
        <taxon>fabids</taxon>
        <taxon>Malpighiales</taxon>
        <taxon>Euphorbiaceae</taxon>
        <taxon>Crotonoideae</taxon>
        <taxon>Manihoteae</taxon>
        <taxon>Manihot</taxon>
    </lineage>
</organism>